<comment type="caution">
    <text evidence="1">The sequence shown here is derived from an EMBL/GenBank/DDBJ whole genome shotgun (WGS) entry which is preliminary data.</text>
</comment>
<keyword evidence="2" id="KW-1185">Reference proteome</keyword>
<name>A0AAV7QL93_PLEWA</name>
<evidence type="ECO:0000313" key="1">
    <source>
        <dbReference type="EMBL" id="KAJ1140257.1"/>
    </source>
</evidence>
<organism evidence="1 2">
    <name type="scientific">Pleurodeles waltl</name>
    <name type="common">Iberian ribbed newt</name>
    <dbReference type="NCBI Taxonomy" id="8319"/>
    <lineage>
        <taxon>Eukaryota</taxon>
        <taxon>Metazoa</taxon>
        <taxon>Chordata</taxon>
        <taxon>Craniata</taxon>
        <taxon>Vertebrata</taxon>
        <taxon>Euteleostomi</taxon>
        <taxon>Amphibia</taxon>
        <taxon>Batrachia</taxon>
        <taxon>Caudata</taxon>
        <taxon>Salamandroidea</taxon>
        <taxon>Salamandridae</taxon>
        <taxon>Pleurodelinae</taxon>
        <taxon>Pleurodeles</taxon>
    </lineage>
</organism>
<proteinExistence type="predicted"/>
<evidence type="ECO:0000313" key="2">
    <source>
        <dbReference type="Proteomes" id="UP001066276"/>
    </source>
</evidence>
<reference evidence="1" key="1">
    <citation type="journal article" date="2022" name="bioRxiv">
        <title>Sequencing and chromosome-scale assembly of the giantPleurodeles waltlgenome.</title>
        <authorList>
            <person name="Brown T."/>
            <person name="Elewa A."/>
            <person name="Iarovenko S."/>
            <person name="Subramanian E."/>
            <person name="Araus A.J."/>
            <person name="Petzold A."/>
            <person name="Susuki M."/>
            <person name="Suzuki K.-i.T."/>
            <person name="Hayashi T."/>
            <person name="Toyoda A."/>
            <person name="Oliveira C."/>
            <person name="Osipova E."/>
            <person name="Leigh N.D."/>
            <person name="Simon A."/>
            <person name="Yun M.H."/>
        </authorList>
    </citation>
    <scope>NUCLEOTIDE SEQUENCE</scope>
    <source>
        <strain evidence="1">20211129_DDA</strain>
        <tissue evidence="1">Liver</tissue>
    </source>
</reference>
<accession>A0AAV7QL93</accession>
<dbReference type="EMBL" id="JANPWB010000010">
    <property type="protein sequence ID" value="KAJ1140257.1"/>
    <property type="molecule type" value="Genomic_DNA"/>
</dbReference>
<protein>
    <submittedName>
        <fullName evidence="1">Uncharacterized protein</fullName>
    </submittedName>
</protein>
<dbReference type="AlphaFoldDB" id="A0AAV7QL93"/>
<gene>
    <name evidence="1" type="ORF">NDU88_006614</name>
</gene>
<sequence>MDHLVHQLHEGQQKLEWALKKHMKQAEINRTAFANAIRSQGDNLTKMAEGQTQMLAGIGLSRGSMVSGTMVPLQKCVPGEVPVVFFLNFE</sequence>
<dbReference type="Proteomes" id="UP001066276">
    <property type="component" value="Chromosome 6"/>
</dbReference>